<dbReference type="InterPro" id="IPR036390">
    <property type="entry name" value="WH_DNA-bd_sf"/>
</dbReference>
<reference evidence="6 7" key="2">
    <citation type="submission" date="2018-06" db="EMBL/GenBank/DDBJ databases">
        <title>Metagenomic assembly of (sub)arctic Cyanobacteria and their associated microbiome from non-axenic cultures.</title>
        <authorList>
            <person name="Baurain D."/>
        </authorList>
    </citation>
    <scope>NUCLEOTIDE SEQUENCE [LARGE SCALE GENOMIC DNA]</scope>
    <source>
        <strain evidence="6">ULC129bin1</strain>
    </source>
</reference>
<dbReference type="EMBL" id="QBMC01000125">
    <property type="protein sequence ID" value="PZO13448.1"/>
    <property type="molecule type" value="Genomic_DNA"/>
</dbReference>
<keyword evidence="2" id="KW-0805">Transcription regulation</keyword>
<sequence>MKDNPQNQVKLSQLKIVVAIAEQKNFGEAALDLGISQSAVSHAIAALEDSLGVILFSRGRHGATLTPVGASILPHAQTVVEGIDAILREAAVGKGLERGKVRIATFRSIATRVLPEGLKQLRERFPGIVANLTEHENTHQVEQALREGRSDVGIITLPADKGITTWELLRDEYIVLLPPGTQLEGNQLTWEALAKQPLIMPPIDYVMMRPVYDHVNGLGYRLNVVNEIETDSATVNLVEQGLGGTILPRLAAEPIPKAIQVYSLPVPLERHIAVAILTDALQPPAVYALLEVLKS</sequence>
<evidence type="ECO:0000259" key="5">
    <source>
        <dbReference type="PROSITE" id="PS50931"/>
    </source>
</evidence>
<reference evidence="7" key="1">
    <citation type="submission" date="2018-04" db="EMBL/GenBank/DDBJ databases">
        <authorList>
            <person name="Cornet L."/>
        </authorList>
    </citation>
    <scope>NUCLEOTIDE SEQUENCE [LARGE SCALE GENOMIC DNA]</scope>
</reference>
<organism evidence="6 7">
    <name type="scientific">Leptolyngbya foveolarum</name>
    <dbReference type="NCBI Taxonomy" id="47253"/>
    <lineage>
        <taxon>Bacteria</taxon>
        <taxon>Bacillati</taxon>
        <taxon>Cyanobacteriota</taxon>
        <taxon>Cyanophyceae</taxon>
        <taxon>Leptolyngbyales</taxon>
        <taxon>Leptolyngbyaceae</taxon>
        <taxon>Leptolyngbya group</taxon>
        <taxon>Leptolyngbya</taxon>
    </lineage>
</organism>
<evidence type="ECO:0000313" key="7">
    <source>
        <dbReference type="Proteomes" id="UP000249354"/>
    </source>
</evidence>
<keyword evidence="3" id="KW-0238">DNA-binding</keyword>
<comment type="similarity">
    <text evidence="1">Belongs to the LysR transcriptional regulatory family.</text>
</comment>
<name>A0A2W4W2W8_9CYAN</name>
<dbReference type="InterPro" id="IPR000847">
    <property type="entry name" value="LysR_HTH_N"/>
</dbReference>
<dbReference type="GO" id="GO:0003677">
    <property type="term" value="F:DNA binding"/>
    <property type="evidence" value="ECO:0007669"/>
    <property type="project" value="UniProtKB-KW"/>
</dbReference>
<dbReference type="AlphaFoldDB" id="A0A2W4W2W8"/>
<keyword evidence="4" id="KW-0804">Transcription</keyword>
<dbReference type="SUPFAM" id="SSF46785">
    <property type="entry name" value="Winged helix' DNA-binding domain"/>
    <property type="match status" value="1"/>
</dbReference>
<dbReference type="CDD" id="cd05466">
    <property type="entry name" value="PBP2_LTTR_substrate"/>
    <property type="match status" value="1"/>
</dbReference>
<dbReference type="Gene3D" id="1.10.10.10">
    <property type="entry name" value="Winged helix-like DNA-binding domain superfamily/Winged helix DNA-binding domain"/>
    <property type="match status" value="1"/>
</dbReference>
<dbReference type="PANTHER" id="PTHR30419">
    <property type="entry name" value="HTH-TYPE TRANSCRIPTIONAL REGULATOR YBHD"/>
    <property type="match status" value="1"/>
</dbReference>
<dbReference type="Proteomes" id="UP000249354">
    <property type="component" value="Unassembled WGS sequence"/>
</dbReference>
<dbReference type="PRINTS" id="PR00039">
    <property type="entry name" value="HTHLYSR"/>
</dbReference>
<dbReference type="FunFam" id="1.10.10.10:FF:000001">
    <property type="entry name" value="LysR family transcriptional regulator"/>
    <property type="match status" value="1"/>
</dbReference>
<dbReference type="GO" id="GO:0005829">
    <property type="term" value="C:cytosol"/>
    <property type="evidence" value="ECO:0007669"/>
    <property type="project" value="TreeGrafter"/>
</dbReference>
<dbReference type="Pfam" id="PF00126">
    <property type="entry name" value="HTH_1"/>
    <property type="match status" value="1"/>
</dbReference>
<evidence type="ECO:0000256" key="4">
    <source>
        <dbReference type="ARBA" id="ARBA00023163"/>
    </source>
</evidence>
<protein>
    <submittedName>
        <fullName evidence="6">LysR family transcriptional regulator</fullName>
    </submittedName>
</protein>
<evidence type="ECO:0000256" key="2">
    <source>
        <dbReference type="ARBA" id="ARBA00023015"/>
    </source>
</evidence>
<evidence type="ECO:0000256" key="1">
    <source>
        <dbReference type="ARBA" id="ARBA00009437"/>
    </source>
</evidence>
<evidence type="ECO:0000256" key="3">
    <source>
        <dbReference type="ARBA" id="ARBA00023125"/>
    </source>
</evidence>
<dbReference type="PROSITE" id="PS50931">
    <property type="entry name" value="HTH_LYSR"/>
    <property type="match status" value="1"/>
</dbReference>
<dbReference type="InterPro" id="IPR005119">
    <property type="entry name" value="LysR_subst-bd"/>
</dbReference>
<dbReference type="Gene3D" id="3.40.190.290">
    <property type="match status" value="1"/>
</dbReference>
<dbReference type="Pfam" id="PF03466">
    <property type="entry name" value="LysR_substrate"/>
    <property type="match status" value="1"/>
</dbReference>
<dbReference type="GO" id="GO:0003700">
    <property type="term" value="F:DNA-binding transcription factor activity"/>
    <property type="evidence" value="ECO:0007669"/>
    <property type="project" value="InterPro"/>
</dbReference>
<comment type="caution">
    <text evidence="6">The sequence shown here is derived from an EMBL/GenBank/DDBJ whole genome shotgun (WGS) entry which is preliminary data.</text>
</comment>
<dbReference type="InterPro" id="IPR036388">
    <property type="entry name" value="WH-like_DNA-bd_sf"/>
</dbReference>
<dbReference type="InterPro" id="IPR050950">
    <property type="entry name" value="HTH-type_LysR_regulators"/>
</dbReference>
<gene>
    <name evidence="6" type="ORF">DCF25_16135</name>
</gene>
<evidence type="ECO:0000313" key="6">
    <source>
        <dbReference type="EMBL" id="PZO13448.1"/>
    </source>
</evidence>
<dbReference type="SUPFAM" id="SSF53850">
    <property type="entry name" value="Periplasmic binding protein-like II"/>
    <property type="match status" value="1"/>
</dbReference>
<proteinExistence type="inferred from homology"/>
<feature type="domain" description="HTH lysR-type" evidence="5">
    <location>
        <begin position="9"/>
        <end position="66"/>
    </location>
</feature>
<accession>A0A2W4W2W8</accession>